<evidence type="ECO:0000313" key="8">
    <source>
        <dbReference type="EMBL" id="EFH80620.1"/>
    </source>
</evidence>
<dbReference type="OrthoDB" id="9804747at2"/>
<reference evidence="8 9" key="1">
    <citation type="journal article" date="2011" name="Stand. Genomic Sci.">
        <title>Non-contiguous finished genome sequence and contextual data of the filamentous soil bacterium Ktedonobacter racemifer type strain (SOSP1-21).</title>
        <authorList>
            <person name="Chang Y.J."/>
            <person name="Land M."/>
            <person name="Hauser L."/>
            <person name="Chertkov O."/>
            <person name="Del Rio T.G."/>
            <person name="Nolan M."/>
            <person name="Copeland A."/>
            <person name="Tice H."/>
            <person name="Cheng J.F."/>
            <person name="Lucas S."/>
            <person name="Han C."/>
            <person name="Goodwin L."/>
            <person name="Pitluck S."/>
            <person name="Ivanova N."/>
            <person name="Ovchinikova G."/>
            <person name="Pati A."/>
            <person name="Chen A."/>
            <person name="Palaniappan K."/>
            <person name="Mavromatis K."/>
            <person name="Liolios K."/>
            <person name="Brettin T."/>
            <person name="Fiebig A."/>
            <person name="Rohde M."/>
            <person name="Abt B."/>
            <person name="Goker M."/>
            <person name="Detter J.C."/>
            <person name="Woyke T."/>
            <person name="Bristow J."/>
            <person name="Eisen J.A."/>
            <person name="Markowitz V."/>
            <person name="Hugenholtz P."/>
            <person name="Kyrpides N.C."/>
            <person name="Klenk H.P."/>
            <person name="Lapidus A."/>
        </authorList>
    </citation>
    <scope>NUCLEOTIDE SEQUENCE [LARGE SCALE GENOMIC DNA]</scope>
    <source>
        <strain evidence="9">DSM 44963</strain>
    </source>
</reference>
<feature type="transmembrane region" description="Helical" evidence="5">
    <location>
        <begin position="241"/>
        <end position="266"/>
    </location>
</feature>
<dbReference type="InterPro" id="IPR002293">
    <property type="entry name" value="AA/rel_permease1"/>
</dbReference>
<feature type="transmembrane region" description="Helical" evidence="5">
    <location>
        <begin position="423"/>
        <end position="447"/>
    </location>
</feature>
<dbReference type="GO" id="GO:0005886">
    <property type="term" value="C:plasma membrane"/>
    <property type="evidence" value="ECO:0007669"/>
    <property type="project" value="TreeGrafter"/>
</dbReference>
<dbReference type="EMBL" id="ADVG01000005">
    <property type="protein sequence ID" value="EFH80620.1"/>
    <property type="molecule type" value="Genomic_DNA"/>
</dbReference>
<dbReference type="PROSITE" id="PS50887">
    <property type="entry name" value="GGDEF"/>
    <property type="match status" value="1"/>
</dbReference>
<name>D6U6K9_KTERA</name>
<feature type="transmembrane region" description="Helical" evidence="5">
    <location>
        <begin position="459"/>
        <end position="479"/>
    </location>
</feature>
<comment type="subcellular location">
    <subcellularLocation>
        <location evidence="1">Membrane</location>
        <topology evidence="1">Multi-pass membrane protein</topology>
    </subcellularLocation>
</comment>
<dbReference type="FunFam" id="3.30.70.270:FF:000001">
    <property type="entry name" value="Diguanylate cyclase domain protein"/>
    <property type="match status" value="1"/>
</dbReference>
<dbReference type="CDD" id="cd01949">
    <property type="entry name" value="GGDEF"/>
    <property type="match status" value="1"/>
</dbReference>
<dbReference type="PROSITE" id="PS51832">
    <property type="entry name" value="HD_GYP"/>
    <property type="match status" value="1"/>
</dbReference>
<dbReference type="InterPro" id="IPR000160">
    <property type="entry name" value="GGDEF_dom"/>
</dbReference>
<feature type="transmembrane region" description="Helical" evidence="5">
    <location>
        <begin position="202"/>
        <end position="221"/>
    </location>
</feature>
<evidence type="ECO:0000259" key="6">
    <source>
        <dbReference type="PROSITE" id="PS50887"/>
    </source>
</evidence>
<dbReference type="PANTHER" id="PTHR45138:SF9">
    <property type="entry name" value="DIGUANYLATE CYCLASE DGCM-RELATED"/>
    <property type="match status" value="1"/>
</dbReference>
<organism evidence="8 9">
    <name type="scientific">Ktedonobacter racemifer DSM 44963</name>
    <dbReference type="NCBI Taxonomy" id="485913"/>
    <lineage>
        <taxon>Bacteria</taxon>
        <taxon>Bacillati</taxon>
        <taxon>Chloroflexota</taxon>
        <taxon>Ktedonobacteria</taxon>
        <taxon>Ktedonobacterales</taxon>
        <taxon>Ktedonobacteraceae</taxon>
        <taxon>Ktedonobacter</taxon>
    </lineage>
</organism>
<feature type="domain" description="HD-GYP" evidence="7">
    <location>
        <begin position="721"/>
        <end position="910"/>
    </location>
</feature>
<dbReference type="SUPFAM" id="SSF109604">
    <property type="entry name" value="HD-domain/PDEase-like"/>
    <property type="match status" value="1"/>
</dbReference>
<feature type="transmembrane region" description="Helical" evidence="5">
    <location>
        <begin position="378"/>
        <end position="403"/>
    </location>
</feature>
<dbReference type="InterPro" id="IPR050469">
    <property type="entry name" value="Diguanylate_Cyclase"/>
</dbReference>
<proteinExistence type="predicted"/>
<dbReference type="Pfam" id="PF13520">
    <property type="entry name" value="AA_permease_2"/>
    <property type="match status" value="1"/>
</dbReference>
<dbReference type="GO" id="GO:0043709">
    <property type="term" value="P:cell adhesion involved in single-species biofilm formation"/>
    <property type="evidence" value="ECO:0007669"/>
    <property type="project" value="TreeGrafter"/>
</dbReference>
<evidence type="ECO:0000256" key="4">
    <source>
        <dbReference type="ARBA" id="ARBA00023136"/>
    </source>
</evidence>
<keyword evidence="8" id="KW-0378">Hydrolase</keyword>
<dbReference type="InParanoid" id="D6U6K9"/>
<dbReference type="RefSeq" id="WP_007923333.1">
    <property type="nucleotide sequence ID" value="NZ_ADVG01000005.1"/>
</dbReference>
<dbReference type="InterPro" id="IPR043128">
    <property type="entry name" value="Rev_trsase/Diguanyl_cyclase"/>
</dbReference>
<keyword evidence="4 5" id="KW-0472">Membrane</keyword>
<dbReference type="SUPFAM" id="SSF55073">
    <property type="entry name" value="Nucleotide cyclase"/>
    <property type="match status" value="1"/>
</dbReference>
<gene>
    <name evidence="8" type="ORF">Krac_1235</name>
</gene>
<evidence type="ECO:0000259" key="7">
    <source>
        <dbReference type="PROSITE" id="PS51832"/>
    </source>
</evidence>
<dbReference type="GO" id="GO:0052621">
    <property type="term" value="F:diguanylate cyclase activity"/>
    <property type="evidence" value="ECO:0007669"/>
    <property type="project" value="TreeGrafter"/>
</dbReference>
<dbReference type="Pfam" id="PF13487">
    <property type="entry name" value="HD_5"/>
    <property type="match status" value="1"/>
</dbReference>
<feature type="domain" description="GGDEF" evidence="6">
    <location>
        <begin position="567"/>
        <end position="706"/>
    </location>
</feature>
<comment type="caution">
    <text evidence="8">The sequence shown here is derived from an EMBL/GenBank/DDBJ whole genome shotgun (WGS) entry which is preliminary data.</text>
</comment>
<dbReference type="SMART" id="SM00267">
    <property type="entry name" value="GGDEF"/>
    <property type="match status" value="1"/>
</dbReference>
<feature type="transmembrane region" description="Helical" evidence="5">
    <location>
        <begin position="25"/>
        <end position="44"/>
    </location>
</feature>
<dbReference type="GO" id="GO:1902201">
    <property type="term" value="P:negative regulation of bacterial-type flagellum-dependent cell motility"/>
    <property type="evidence" value="ECO:0007669"/>
    <property type="project" value="TreeGrafter"/>
</dbReference>
<feature type="transmembrane region" description="Helical" evidence="5">
    <location>
        <begin position="92"/>
        <end position="119"/>
    </location>
</feature>
<dbReference type="AlphaFoldDB" id="D6U6K9"/>
<keyword evidence="2 5" id="KW-0812">Transmembrane</keyword>
<dbReference type="Pfam" id="PF00990">
    <property type="entry name" value="GGDEF"/>
    <property type="match status" value="1"/>
</dbReference>
<dbReference type="GO" id="GO:0016787">
    <property type="term" value="F:hydrolase activity"/>
    <property type="evidence" value="ECO:0007669"/>
    <property type="project" value="UniProtKB-KW"/>
</dbReference>
<dbReference type="NCBIfam" id="TIGR00254">
    <property type="entry name" value="GGDEF"/>
    <property type="match status" value="1"/>
</dbReference>
<dbReference type="InterPro" id="IPR029787">
    <property type="entry name" value="Nucleotide_cyclase"/>
</dbReference>
<dbReference type="CDD" id="cd00077">
    <property type="entry name" value="HDc"/>
    <property type="match status" value="1"/>
</dbReference>
<dbReference type="PANTHER" id="PTHR45138">
    <property type="entry name" value="REGULATORY COMPONENTS OF SENSORY TRANSDUCTION SYSTEM"/>
    <property type="match status" value="1"/>
</dbReference>
<feature type="transmembrane region" description="Helical" evidence="5">
    <location>
        <begin position="159"/>
        <end position="182"/>
    </location>
</feature>
<dbReference type="Gene3D" id="1.10.3210.10">
    <property type="entry name" value="Hypothetical protein af1432"/>
    <property type="match status" value="1"/>
</dbReference>
<evidence type="ECO:0000256" key="2">
    <source>
        <dbReference type="ARBA" id="ARBA00022692"/>
    </source>
</evidence>
<evidence type="ECO:0000256" key="1">
    <source>
        <dbReference type="ARBA" id="ARBA00004141"/>
    </source>
</evidence>
<dbReference type="InterPro" id="IPR037522">
    <property type="entry name" value="HD_GYP_dom"/>
</dbReference>
<dbReference type="STRING" id="485913.Krac_1235"/>
<feature type="transmembrane region" description="Helical" evidence="5">
    <location>
        <begin position="286"/>
        <end position="315"/>
    </location>
</feature>
<dbReference type="eggNOG" id="COG3437">
    <property type="taxonomic scope" value="Bacteria"/>
</dbReference>
<dbReference type="Gene3D" id="3.30.70.270">
    <property type="match status" value="1"/>
</dbReference>
<feature type="transmembrane region" description="Helical" evidence="5">
    <location>
        <begin position="336"/>
        <end position="358"/>
    </location>
</feature>
<feature type="transmembrane region" description="Helical" evidence="5">
    <location>
        <begin position="131"/>
        <end position="152"/>
    </location>
</feature>
<dbReference type="Gene3D" id="1.20.1740.10">
    <property type="entry name" value="Amino acid/polyamine transporter I"/>
    <property type="match status" value="1"/>
</dbReference>
<feature type="transmembrane region" description="Helical" evidence="5">
    <location>
        <begin position="50"/>
        <end position="71"/>
    </location>
</feature>
<evidence type="ECO:0000256" key="5">
    <source>
        <dbReference type="SAM" id="Phobius"/>
    </source>
</evidence>
<evidence type="ECO:0000256" key="3">
    <source>
        <dbReference type="ARBA" id="ARBA00022989"/>
    </source>
</evidence>
<keyword evidence="9" id="KW-1185">Reference proteome</keyword>
<dbReference type="InterPro" id="IPR003607">
    <property type="entry name" value="HD/PDEase_dom"/>
</dbReference>
<keyword evidence="3 5" id="KW-1133">Transmembrane helix</keyword>
<evidence type="ECO:0000313" key="9">
    <source>
        <dbReference type="Proteomes" id="UP000004508"/>
    </source>
</evidence>
<accession>D6U6K9</accession>
<sequence>MLAGDEIREAPEKQKLPQELRARDLAAMSVLIVLYFLCVNSVQTGTLETFSYWLIGLCFLLPSAYVSRWLSVHLSFHGGHYIWIRKLGGLRWGEITGAFTCLYGVFVILTILQGALILITDFEPHWFDNPLTLYCAQMFLVLFCAALALVPLRYLKHMLLLGAGLYISLFLAVGAAGMWWLWQGHPFHATWPVWHGWPSIRQHIGIYGIVMWAFMGVDWPFIMGKEVCDDNDEARMRTGRFIWWACALIFVAYVIATFGVLVVVPYEHVEAFDAMLLAVQNSFGPQAGALFLILLGFCQIAISIAVFLVCSRMLIFMAYDRLLPRGIGRLSWKGAPFASVLTLALLCGLIFSLIYVPLYSFSSPSAWIALPGKIVNVVLQALAAVIWSMATLLLYGLLIWTCITRPRAFLRLRERQRRVPWRIMGRVLGVTVVGVLTTLLGGILVLTSSWIPHLLSPSHWTFTIASFTGVVLLLGWLGAELPRQWRLTYDLHAKNDYARTLRSQLQKAYDEKIILAQRQQALLQERDTLFRQHAQLAVTDPVTGLPNHRALMNALDELLAQSRERGETCALLFIDLDSFKHVNDTWGHQAGDFFLHEVGENLRQAVSPQAVVGRYGGEEFVVIAPNISLLQAGELAEHVRVQLQQALHAWSPNEHSPPVYVRLTASTGVVLYPFHGANRGTLLEAADRLMYQAKQGGRNCVRIAGLDTGALSSPVTHTGPVASMASLQTHALLGLLMVKDPQLYEQGQRIASLAVMVARNMQSAGSMVLVTRLTAMLHDIGMLALADTCPLRQEANATDLCKHTAYGKAIVAEAGDIFSLVAPAIEAHHARWDGLGYPHGLCGEAIPLAARIVAVVDAYDTLCLCSTARSETAICQKLVSCAGTRFDPAVIRAFLQVLQTQQRTTDADLEAIVLPQSQREPSE</sequence>
<dbReference type="GO" id="GO:0022857">
    <property type="term" value="F:transmembrane transporter activity"/>
    <property type="evidence" value="ECO:0007669"/>
    <property type="project" value="InterPro"/>
</dbReference>
<protein>
    <submittedName>
        <fullName evidence="8">Diguanylate cyclase and metal dependent phosphohydrolase</fullName>
    </submittedName>
</protein>
<dbReference type="Proteomes" id="UP000004508">
    <property type="component" value="Unassembled WGS sequence"/>
</dbReference>